<evidence type="ECO:0000259" key="1">
    <source>
        <dbReference type="PROSITE" id="PS50146"/>
    </source>
</evidence>
<proteinExistence type="predicted"/>
<protein>
    <recommendedName>
        <fullName evidence="1">DAGKc domain-containing protein</fullName>
    </recommendedName>
</protein>
<dbReference type="InterPro" id="IPR017438">
    <property type="entry name" value="ATP-NAD_kinase_N"/>
</dbReference>
<dbReference type="GO" id="GO:0016020">
    <property type="term" value="C:membrane"/>
    <property type="evidence" value="ECO:0007669"/>
    <property type="project" value="TreeGrafter"/>
</dbReference>
<dbReference type="Proteomes" id="UP000557566">
    <property type="component" value="Unassembled WGS sequence"/>
</dbReference>
<organism evidence="2 3">
    <name type="scientific">Ophiocordyceps sinensis</name>
    <dbReference type="NCBI Taxonomy" id="72228"/>
    <lineage>
        <taxon>Eukaryota</taxon>
        <taxon>Fungi</taxon>
        <taxon>Dikarya</taxon>
        <taxon>Ascomycota</taxon>
        <taxon>Pezizomycotina</taxon>
        <taxon>Sordariomycetes</taxon>
        <taxon>Hypocreomycetidae</taxon>
        <taxon>Hypocreales</taxon>
        <taxon>Ophiocordycipitaceae</taxon>
        <taxon>Ophiocordyceps</taxon>
    </lineage>
</organism>
<gene>
    <name evidence="2" type="ORF">G6O67_000680</name>
</gene>
<accession>A0A8H4V9W4</accession>
<feature type="domain" description="DAGKc" evidence="1">
    <location>
        <begin position="116"/>
        <end position="267"/>
    </location>
</feature>
<dbReference type="Pfam" id="PF00781">
    <property type="entry name" value="DAGK_cat"/>
    <property type="match status" value="1"/>
</dbReference>
<dbReference type="InterPro" id="IPR001206">
    <property type="entry name" value="Diacylglycerol_kinase_cat_dom"/>
</dbReference>
<name>A0A8H4V9W4_9HYPO</name>
<dbReference type="EMBL" id="JAAVMX010000001">
    <property type="protein sequence ID" value="KAF4513407.1"/>
    <property type="molecule type" value="Genomic_DNA"/>
</dbReference>
<dbReference type="SUPFAM" id="SSF111331">
    <property type="entry name" value="NAD kinase/diacylglycerol kinase-like"/>
    <property type="match status" value="1"/>
</dbReference>
<dbReference type="InterPro" id="IPR050187">
    <property type="entry name" value="Lipid_Phosphate_FormReg"/>
</dbReference>
<dbReference type="GO" id="GO:0005737">
    <property type="term" value="C:cytoplasm"/>
    <property type="evidence" value="ECO:0007669"/>
    <property type="project" value="TreeGrafter"/>
</dbReference>
<evidence type="ECO:0000313" key="2">
    <source>
        <dbReference type="EMBL" id="KAF4513407.1"/>
    </source>
</evidence>
<dbReference type="Gene3D" id="2.60.200.40">
    <property type="match status" value="1"/>
</dbReference>
<dbReference type="InterPro" id="IPR016064">
    <property type="entry name" value="NAD/diacylglycerol_kinase_sf"/>
</dbReference>
<dbReference type="Gene3D" id="3.40.50.10330">
    <property type="entry name" value="Probable inorganic polyphosphate/atp-NAD kinase, domain 1"/>
    <property type="match status" value="1"/>
</dbReference>
<sequence>MDIRLAPAQMVSAAAPSSEARQLSVGNVRVQDGSLIWTTSHGEGQDEQASVDHVLFTLDLSASPRKQPAFIICCLKVNLEQPTQPFQLLLLAADAVPDQLLKEHRVARMPAHLCSGHDNQVDVVVSIKSGLGLSLTFWQTVLRPLLELAHLMLGTSPPLPNTVVTKDAESVRQFARTLQGPGSRTVILLSGDGGVVDLNGHDAASGSGSRRPLLALLPLGTGNALFHSLHKPVSSDPGPSPLVLGLRTLFLGASADLPVFRASFSPGARTVSHVDVAEQAGAAPVARQDAPVSTLHGAIVASYGFHASVVYESDTPEYRAHGDKRFGMVAHELLRESHAYRARLSVRSPSSGRLERDPHQTHAYILVAMVSNLERAFAISPASRPLDGKLRLVHFGPVGGERTMDVMVKAYDGGKHVGMKWDDGEAVRYEEVDEVVVEALEDEARWRKFCVDGTIVEVPRGGSMAVSRAPGRPFRILVDSRCQGQRGA</sequence>
<evidence type="ECO:0000313" key="3">
    <source>
        <dbReference type="Proteomes" id="UP000557566"/>
    </source>
</evidence>
<dbReference type="PANTHER" id="PTHR12358:SF108">
    <property type="entry name" value="DAGKC DOMAIN-CONTAINING PROTEIN"/>
    <property type="match status" value="1"/>
</dbReference>
<keyword evidence="3" id="KW-1185">Reference proteome</keyword>
<dbReference type="GO" id="GO:0046512">
    <property type="term" value="P:sphingosine biosynthetic process"/>
    <property type="evidence" value="ECO:0007669"/>
    <property type="project" value="TreeGrafter"/>
</dbReference>
<comment type="caution">
    <text evidence="2">The sequence shown here is derived from an EMBL/GenBank/DDBJ whole genome shotgun (WGS) entry which is preliminary data.</text>
</comment>
<dbReference type="PROSITE" id="PS50146">
    <property type="entry name" value="DAGK"/>
    <property type="match status" value="1"/>
</dbReference>
<dbReference type="AlphaFoldDB" id="A0A8H4V9W4"/>
<reference evidence="2 3" key="1">
    <citation type="journal article" date="2020" name="Genome Biol. Evol.">
        <title>A new high-quality draft genome assembly of the Chinese cordyceps Ophiocordyceps sinensis.</title>
        <authorList>
            <person name="Shu R."/>
            <person name="Zhang J."/>
            <person name="Meng Q."/>
            <person name="Zhang H."/>
            <person name="Zhou G."/>
            <person name="Li M."/>
            <person name="Wu P."/>
            <person name="Zhao Y."/>
            <person name="Chen C."/>
            <person name="Qin Q."/>
        </authorList>
    </citation>
    <scope>NUCLEOTIDE SEQUENCE [LARGE SCALE GENOMIC DNA]</scope>
    <source>
        <strain evidence="2 3">IOZ07</strain>
    </source>
</reference>
<dbReference type="PANTHER" id="PTHR12358">
    <property type="entry name" value="SPHINGOSINE KINASE"/>
    <property type="match status" value="1"/>
</dbReference>
<dbReference type="OrthoDB" id="6349953at2759"/>
<dbReference type="GO" id="GO:0001727">
    <property type="term" value="F:lipid kinase activity"/>
    <property type="evidence" value="ECO:0007669"/>
    <property type="project" value="TreeGrafter"/>
</dbReference>